<evidence type="ECO:0000256" key="1">
    <source>
        <dbReference type="SAM" id="Phobius"/>
    </source>
</evidence>
<accession>A0A076ECI4</accession>
<feature type="transmembrane region" description="Helical" evidence="1">
    <location>
        <begin position="60"/>
        <end position="78"/>
    </location>
</feature>
<dbReference type="EMBL" id="CP008947">
    <property type="protein sequence ID" value="AII04020.1"/>
    <property type="molecule type" value="Genomic_DNA"/>
</dbReference>
<evidence type="ECO:0000313" key="3">
    <source>
        <dbReference type="Proteomes" id="UP000028488"/>
    </source>
</evidence>
<protein>
    <submittedName>
        <fullName evidence="2">Uncharacterized protein</fullName>
    </submittedName>
</protein>
<dbReference type="eggNOG" id="ENOG50336Z2">
    <property type="taxonomic scope" value="Bacteria"/>
</dbReference>
<gene>
    <name evidence="2" type="ORF">EP51_05135</name>
</gene>
<proteinExistence type="predicted"/>
<keyword evidence="1" id="KW-0472">Membrane</keyword>
<feature type="transmembrane region" description="Helical" evidence="1">
    <location>
        <begin position="6"/>
        <end position="25"/>
    </location>
</feature>
<evidence type="ECO:0000313" key="2">
    <source>
        <dbReference type="EMBL" id="AII04020.1"/>
    </source>
</evidence>
<dbReference type="AlphaFoldDB" id="A0A076ECI4"/>
<sequence>MSSWPYWFEIAVICGITAVGTIVWGHWEEHTPKWRRIGKIAVFCGLSVLLSATAGRFWFFVLLGVLVAIVLLIHAWWLPRKGINGWTGEPREKYYALRGWKWPPEIR</sequence>
<name>A0A076ECI4_RHOOP</name>
<dbReference type="RefSeq" id="WP_037239256.1">
    <property type="nucleotide sequence ID" value="NZ_CP008947.1"/>
</dbReference>
<keyword evidence="1" id="KW-0812">Transmembrane</keyword>
<dbReference type="Proteomes" id="UP000028488">
    <property type="component" value="Chromosome"/>
</dbReference>
<keyword evidence="1" id="KW-1133">Transmembrane helix</keyword>
<reference evidence="2 3" key="1">
    <citation type="submission" date="2014-07" db="EMBL/GenBank/DDBJ databases">
        <title>Genome Sequence of Rhodococcus opacus Strain R7, a Biodegrader of Mono- and Polycyclic Aromatic Hydrocarbons.</title>
        <authorList>
            <person name="Di Gennaro P."/>
            <person name="Zampolli J."/>
            <person name="Presti I."/>
            <person name="Cappelletti M."/>
            <person name="D'Ursi P."/>
            <person name="Orro A."/>
            <person name="Mezzelani A."/>
            <person name="Milanesi L."/>
        </authorList>
    </citation>
    <scope>NUCLEOTIDE SEQUENCE [LARGE SCALE GENOMIC DNA]</scope>
    <source>
        <strain evidence="2 3">R7</strain>
    </source>
</reference>
<organism evidence="2 3">
    <name type="scientific">Rhodococcus opacus</name>
    <name type="common">Nocardia opaca</name>
    <dbReference type="NCBI Taxonomy" id="37919"/>
    <lineage>
        <taxon>Bacteria</taxon>
        <taxon>Bacillati</taxon>
        <taxon>Actinomycetota</taxon>
        <taxon>Actinomycetes</taxon>
        <taxon>Mycobacteriales</taxon>
        <taxon>Nocardiaceae</taxon>
        <taxon>Rhodococcus</taxon>
    </lineage>
</organism>